<dbReference type="AlphaFoldDB" id="A0AA37BPJ1"/>
<reference evidence="1" key="2">
    <citation type="submission" date="2022-09" db="EMBL/GenBank/DDBJ databases">
        <authorList>
            <person name="Sun Q."/>
            <person name="Ohkuma M."/>
        </authorList>
    </citation>
    <scope>NUCLEOTIDE SEQUENCE</scope>
    <source>
        <strain evidence="1">JCM 3093</strain>
    </source>
</reference>
<proteinExistence type="predicted"/>
<name>A0AA37BPJ1_9ACTN</name>
<protein>
    <submittedName>
        <fullName evidence="1">Uncharacterized protein</fullName>
    </submittedName>
</protein>
<evidence type="ECO:0000313" key="2">
    <source>
        <dbReference type="Proteomes" id="UP000627984"/>
    </source>
</evidence>
<sequence length="146" mass="15642">MPVAQGHGAGSARTFPGLASLGPNPVGCHLTGGDELPGSAEPSVAVIAAEDLREALEREGITADVHDGYGLALVSVWVGLIVWCDGERFWWRTGWDDRRQRFTYAWHPAADPVRAARRVAFRYTALRTNSRPALADPAAVVGDGAH</sequence>
<comment type="caution">
    <text evidence="1">The sequence shown here is derived from an EMBL/GenBank/DDBJ whole genome shotgun (WGS) entry which is preliminary data.</text>
</comment>
<dbReference type="Proteomes" id="UP000627984">
    <property type="component" value="Unassembled WGS sequence"/>
</dbReference>
<evidence type="ECO:0000313" key="1">
    <source>
        <dbReference type="EMBL" id="GGL01629.1"/>
    </source>
</evidence>
<accession>A0AA37BPJ1</accession>
<gene>
    <name evidence="1" type="ORF">GCM10010126_71090</name>
</gene>
<organism evidence="1 2">
    <name type="scientific">Planomonospora parontospora</name>
    <dbReference type="NCBI Taxonomy" id="58119"/>
    <lineage>
        <taxon>Bacteria</taxon>
        <taxon>Bacillati</taxon>
        <taxon>Actinomycetota</taxon>
        <taxon>Actinomycetes</taxon>
        <taxon>Streptosporangiales</taxon>
        <taxon>Streptosporangiaceae</taxon>
        <taxon>Planomonospora</taxon>
    </lineage>
</organism>
<dbReference type="EMBL" id="BMQD01000073">
    <property type="protein sequence ID" value="GGL01629.1"/>
    <property type="molecule type" value="Genomic_DNA"/>
</dbReference>
<reference evidence="1" key="1">
    <citation type="journal article" date="2014" name="Int. J. Syst. Evol. Microbiol.">
        <title>Complete genome sequence of Corynebacterium casei LMG S-19264T (=DSM 44701T), isolated from a smear-ripened cheese.</title>
        <authorList>
            <consortium name="US DOE Joint Genome Institute (JGI-PGF)"/>
            <person name="Walter F."/>
            <person name="Albersmeier A."/>
            <person name="Kalinowski J."/>
            <person name="Ruckert C."/>
        </authorList>
    </citation>
    <scope>NUCLEOTIDE SEQUENCE</scope>
    <source>
        <strain evidence="1">JCM 3093</strain>
    </source>
</reference>